<organism evidence="18">
    <name type="scientific">Drosophila serrata</name>
    <name type="common">Fruit fly</name>
    <dbReference type="NCBI Taxonomy" id="7274"/>
    <lineage>
        <taxon>Eukaryota</taxon>
        <taxon>Metazoa</taxon>
        <taxon>Ecdysozoa</taxon>
        <taxon>Arthropoda</taxon>
        <taxon>Hexapoda</taxon>
        <taxon>Insecta</taxon>
        <taxon>Pterygota</taxon>
        <taxon>Neoptera</taxon>
        <taxon>Endopterygota</taxon>
        <taxon>Diptera</taxon>
        <taxon>Brachycera</taxon>
        <taxon>Muscomorpha</taxon>
        <taxon>Ephydroidea</taxon>
        <taxon>Drosophilidae</taxon>
        <taxon>Drosophila</taxon>
        <taxon>Sophophora</taxon>
    </lineage>
</organism>
<keyword evidence="9 17" id="KW-1278">Translocase</keyword>
<keyword evidence="7 17" id="KW-0679">Respiratory chain</keyword>
<keyword evidence="12 17" id="KW-0520">NAD</keyword>
<evidence type="ECO:0000256" key="6">
    <source>
        <dbReference type="ARBA" id="ARBA00022448"/>
    </source>
</evidence>
<dbReference type="GO" id="GO:0016651">
    <property type="term" value="F:oxidoreductase activity, acting on NAD(P)H"/>
    <property type="evidence" value="ECO:0007669"/>
    <property type="project" value="InterPro"/>
</dbReference>
<name>A0A8F4YP15_DROSR</name>
<gene>
    <name evidence="18" type="primary">ND4L</name>
</gene>
<comment type="catalytic activity">
    <reaction evidence="16 17">
        <text>a ubiquinone + NADH + 5 H(+)(in) = a ubiquinol + NAD(+) + 4 H(+)(out)</text>
        <dbReference type="Rhea" id="RHEA:29091"/>
        <dbReference type="Rhea" id="RHEA-COMP:9565"/>
        <dbReference type="Rhea" id="RHEA-COMP:9566"/>
        <dbReference type="ChEBI" id="CHEBI:15378"/>
        <dbReference type="ChEBI" id="CHEBI:16389"/>
        <dbReference type="ChEBI" id="CHEBI:17976"/>
        <dbReference type="ChEBI" id="CHEBI:57540"/>
        <dbReference type="ChEBI" id="CHEBI:57945"/>
        <dbReference type="EC" id="7.1.1.2"/>
    </reaction>
</comment>
<evidence type="ECO:0000256" key="10">
    <source>
        <dbReference type="ARBA" id="ARBA00022982"/>
    </source>
</evidence>
<keyword evidence="11 17" id="KW-1133">Transmembrane helix</keyword>
<evidence type="ECO:0000256" key="7">
    <source>
        <dbReference type="ARBA" id="ARBA00022660"/>
    </source>
</evidence>
<evidence type="ECO:0000256" key="14">
    <source>
        <dbReference type="ARBA" id="ARBA00023128"/>
    </source>
</evidence>
<evidence type="ECO:0000256" key="9">
    <source>
        <dbReference type="ARBA" id="ARBA00022967"/>
    </source>
</evidence>
<feature type="transmembrane region" description="Helical" evidence="17">
    <location>
        <begin position="58"/>
        <end position="82"/>
    </location>
</feature>
<dbReference type="InterPro" id="IPR039428">
    <property type="entry name" value="NUOK/Mnh_C1-like"/>
</dbReference>
<geneLocation type="mitochondrion" evidence="18"/>
<evidence type="ECO:0000256" key="8">
    <source>
        <dbReference type="ARBA" id="ARBA00022692"/>
    </source>
</evidence>
<evidence type="ECO:0000313" key="18">
    <source>
        <dbReference type="EMBL" id="QXG19523.1"/>
    </source>
</evidence>
<evidence type="ECO:0000256" key="13">
    <source>
        <dbReference type="ARBA" id="ARBA00023075"/>
    </source>
</evidence>
<evidence type="ECO:0000256" key="16">
    <source>
        <dbReference type="ARBA" id="ARBA00049551"/>
    </source>
</evidence>
<evidence type="ECO:0000256" key="1">
    <source>
        <dbReference type="ARBA" id="ARBA00003257"/>
    </source>
</evidence>
<keyword evidence="15 17" id="KW-0472">Membrane</keyword>
<evidence type="ECO:0000256" key="3">
    <source>
        <dbReference type="ARBA" id="ARBA00010519"/>
    </source>
</evidence>
<dbReference type="Pfam" id="PF00420">
    <property type="entry name" value="Oxidored_q2"/>
    <property type="match status" value="1"/>
</dbReference>
<dbReference type="GO" id="GO:0042773">
    <property type="term" value="P:ATP synthesis coupled electron transport"/>
    <property type="evidence" value="ECO:0007669"/>
    <property type="project" value="UniProtKB-UniRule"/>
</dbReference>
<keyword evidence="17" id="KW-0999">Mitochondrion inner membrane</keyword>
<keyword evidence="8 17" id="KW-0812">Transmembrane</keyword>
<evidence type="ECO:0000256" key="11">
    <source>
        <dbReference type="ARBA" id="ARBA00022989"/>
    </source>
</evidence>
<dbReference type="AlphaFoldDB" id="A0A8F4YP15"/>
<dbReference type="FunFam" id="1.10.287.3510:FF:000003">
    <property type="entry name" value="NADH-ubiquinone oxidoreductase chain 4L"/>
    <property type="match status" value="1"/>
</dbReference>
<keyword evidence="13 17" id="KW-0830">Ubiquinone</keyword>
<dbReference type="PANTHER" id="PTHR11434:SF0">
    <property type="entry name" value="NADH-UBIQUINONE OXIDOREDUCTASE CHAIN 4L"/>
    <property type="match status" value="1"/>
</dbReference>
<sequence length="96" mass="11355">MIMILYWSLPMILFILGLFCFVSNRKHLLSMLLSLEFIVLMLFFILFIYLNMLNYETYFSMMFLTFSVCEGALGLSILVSMIRTHGNDYFQSFSIM</sequence>
<dbReference type="GO" id="GO:0030964">
    <property type="term" value="C:NADH dehydrogenase complex"/>
    <property type="evidence" value="ECO:0007669"/>
    <property type="project" value="TreeGrafter"/>
</dbReference>
<accession>A0A8F4YP15</accession>
<dbReference type="EMBL" id="MK659841">
    <property type="protein sequence ID" value="QXG19523.1"/>
    <property type="molecule type" value="Genomic_DNA"/>
</dbReference>
<protein>
    <recommendedName>
        <fullName evidence="5 17">NADH-ubiquinone oxidoreductase chain 4L</fullName>
        <ecNumber evidence="4 17">7.1.1.2</ecNumber>
    </recommendedName>
</protein>
<feature type="transmembrane region" description="Helical" evidence="17">
    <location>
        <begin position="6"/>
        <end position="24"/>
    </location>
</feature>
<evidence type="ECO:0000256" key="5">
    <source>
        <dbReference type="ARBA" id="ARBA00016612"/>
    </source>
</evidence>
<dbReference type="GO" id="GO:0005743">
    <property type="term" value="C:mitochondrial inner membrane"/>
    <property type="evidence" value="ECO:0007669"/>
    <property type="project" value="UniProtKB-SubCell"/>
</dbReference>
<dbReference type="PANTHER" id="PTHR11434">
    <property type="entry name" value="NADH-UBIQUINONE OXIDOREDUCTASE SUBUNIT ND4L"/>
    <property type="match status" value="1"/>
</dbReference>
<evidence type="ECO:0000256" key="15">
    <source>
        <dbReference type="ARBA" id="ARBA00023136"/>
    </source>
</evidence>
<dbReference type="GO" id="GO:0008137">
    <property type="term" value="F:NADH dehydrogenase (ubiquinone) activity"/>
    <property type="evidence" value="ECO:0007669"/>
    <property type="project" value="UniProtKB-EC"/>
</dbReference>
<comment type="similarity">
    <text evidence="3 17">Belongs to the complex I subunit 4L family.</text>
</comment>
<dbReference type="InterPro" id="IPR001133">
    <property type="entry name" value="NADH_UbQ_OxRdtase_chain4L/K"/>
</dbReference>
<keyword evidence="10 17" id="KW-0249">Electron transport</keyword>
<comment type="function">
    <text evidence="17">Core subunit of the mitochondrial membrane respiratory chain NADH dehydrogenase (Complex I) which catalyzes electron transfer from NADH through the respiratory chain, using ubiquinone as an electron acceptor.</text>
</comment>
<reference evidence="18" key="1">
    <citation type="submission" date="2019-03" db="EMBL/GenBank/DDBJ databases">
        <title>Characterization of fifty-two mitochondrial genomes for the family Drosophilidae (Insecta: Diptera) and their phylogenetic implications.</title>
        <authorList>
            <person name="Qian Z.-Q."/>
            <person name="Liu L."/>
        </authorList>
    </citation>
    <scope>NUCLEOTIDE SEQUENCE</scope>
</reference>
<evidence type="ECO:0000256" key="4">
    <source>
        <dbReference type="ARBA" id="ARBA00012944"/>
    </source>
</evidence>
<keyword evidence="14 17" id="KW-0496">Mitochondrion</keyword>
<proteinExistence type="inferred from homology"/>
<evidence type="ECO:0000256" key="2">
    <source>
        <dbReference type="ARBA" id="ARBA00004225"/>
    </source>
</evidence>
<dbReference type="EC" id="7.1.1.2" evidence="4 17"/>
<dbReference type="Gene3D" id="1.10.287.3510">
    <property type="match status" value="1"/>
</dbReference>
<comment type="subcellular location">
    <subcellularLocation>
        <location evidence="17">Mitochondrion inner membrane</location>
        <topology evidence="17">Multi-pass membrane protein</topology>
    </subcellularLocation>
    <subcellularLocation>
        <location evidence="2">Mitochondrion membrane</location>
        <topology evidence="2">Multi-pass membrane protein</topology>
    </subcellularLocation>
</comment>
<evidence type="ECO:0000256" key="12">
    <source>
        <dbReference type="ARBA" id="ARBA00023027"/>
    </source>
</evidence>
<feature type="transmembrane region" description="Helical" evidence="17">
    <location>
        <begin position="31"/>
        <end position="52"/>
    </location>
</feature>
<evidence type="ECO:0000256" key="17">
    <source>
        <dbReference type="RuleBase" id="RU004419"/>
    </source>
</evidence>
<keyword evidence="6 17" id="KW-0813">Transport</keyword>
<comment type="function">
    <text evidence="1">Core subunit of the mitochondrial membrane respiratory chain NADH dehydrogenase (Complex I) that is believed to belong to the minimal assembly required for catalysis. Complex I functions in the transfer of electrons from NADH to the respiratory chain. The immediate electron acceptor for the enzyme is believed to be ubiquinone.</text>
</comment>